<keyword evidence="1 6" id="KW-0645">Protease</keyword>
<dbReference type="PROSITE" id="PS00135">
    <property type="entry name" value="TRYPSIN_SER"/>
    <property type="match status" value="1"/>
</dbReference>
<dbReference type="FunFam" id="2.40.10.10:FF:000002">
    <property type="entry name" value="Transmembrane protease serine"/>
    <property type="match status" value="1"/>
</dbReference>
<dbReference type="Gene3D" id="2.40.10.10">
    <property type="entry name" value="Trypsin-like serine proteases"/>
    <property type="match status" value="2"/>
</dbReference>
<dbReference type="SUPFAM" id="SSF50494">
    <property type="entry name" value="Trypsin-like serine proteases"/>
    <property type="match status" value="1"/>
</dbReference>
<evidence type="ECO:0000256" key="2">
    <source>
        <dbReference type="ARBA" id="ARBA00022801"/>
    </source>
</evidence>
<dbReference type="PRINTS" id="PR00722">
    <property type="entry name" value="CHYMOTRYPSIN"/>
</dbReference>
<keyword evidence="2 6" id="KW-0378">Hydrolase</keyword>
<dbReference type="InterPro" id="IPR018114">
    <property type="entry name" value="TRYPSIN_HIS"/>
</dbReference>
<evidence type="ECO:0000256" key="3">
    <source>
        <dbReference type="ARBA" id="ARBA00022825"/>
    </source>
</evidence>
<name>A0A6P8Z150_THRPL</name>
<dbReference type="InParanoid" id="A0A6P8Z150"/>
<feature type="signal peptide" evidence="7">
    <location>
        <begin position="1"/>
        <end position="21"/>
    </location>
</feature>
<evidence type="ECO:0000256" key="5">
    <source>
        <dbReference type="ARBA" id="ARBA00024195"/>
    </source>
</evidence>
<dbReference type="OrthoDB" id="10059102at2759"/>
<keyword evidence="7" id="KW-0732">Signal</keyword>
<evidence type="ECO:0000256" key="4">
    <source>
        <dbReference type="ARBA" id="ARBA00023157"/>
    </source>
</evidence>
<dbReference type="PROSITE" id="PS00134">
    <property type="entry name" value="TRYPSIN_HIS"/>
    <property type="match status" value="1"/>
</dbReference>
<dbReference type="GO" id="GO:0004252">
    <property type="term" value="F:serine-type endopeptidase activity"/>
    <property type="evidence" value="ECO:0007669"/>
    <property type="project" value="InterPro"/>
</dbReference>
<dbReference type="InterPro" id="IPR001314">
    <property type="entry name" value="Peptidase_S1A"/>
</dbReference>
<keyword evidence="3 6" id="KW-0720">Serine protease</keyword>
<evidence type="ECO:0000256" key="1">
    <source>
        <dbReference type="ARBA" id="ARBA00022670"/>
    </source>
</evidence>
<dbReference type="Proteomes" id="UP000515158">
    <property type="component" value="Unplaced"/>
</dbReference>
<dbReference type="GeneID" id="117644787"/>
<dbReference type="RefSeq" id="XP_034240297.1">
    <property type="nucleotide sequence ID" value="XM_034384406.1"/>
</dbReference>
<dbReference type="CDD" id="cd00190">
    <property type="entry name" value="Tryp_SPc"/>
    <property type="match status" value="1"/>
</dbReference>
<keyword evidence="4" id="KW-1015">Disulfide bond</keyword>
<dbReference type="PANTHER" id="PTHR24276:SF91">
    <property type="entry name" value="AT26814P-RELATED"/>
    <property type="match status" value="1"/>
</dbReference>
<keyword evidence="9" id="KW-1185">Reference proteome</keyword>
<dbReference type="SMART" id="SM00020">
    <property type="entry name" value="Tryp_SPc"/>
    <property type="match status" value="1"/>
</dbReference>
<dbReference type="AlphaFoldDB" id="A0A6P8Z150"/>
<evidence type="ECO:0000313" key="9">
    <source>
        <dbReference type="Proteomes" id="UP000515158"/>
    </source>
</evidence>
<evidence type="ECO:0000313" key="10">
    <source>
        <dbReference type="RefSeq" id="XP_034240297.1"/>
    </source>
</evidence>
<evidence type="ECO:0000259" key="8">
    <source>
        <dbReference type="PROSITE" id="PS50240"/>
    </source>
</evidence>
<feature type="domain" description="Peptidase S1" evidence="8">
    <location>
        <begin position="47"/>
        <end position="237"/>
    </location>
</feature>
<dbReference type="PROSITE" id="PS50240">
    <property type="entry name" value="TRYPSIN_DOM"/>
    <property type="match status" value="1"/>
</dbReference>
<gene>
    <name evidence="10" type="primary">LOC117644787</name>
</gene>
<dbReference type="GO" id="GO:0006508">
    <property type="term" value="P:proteolysis"/>
    <property type="evidence" value="ECO:0007669"/>
    <property type="project" value="UniProtKB-KW"/>
</dbReference>
<sequence length="239" mass="25580">MAPAAFASLLATLWCTAMVSAGGSNLFLTPRRSSSSFLGINIGEMKIVGGSASTILAHPYMVSVEEYYTFAPKWFHKCGGTILNHYNILSAAHCIQETERVTPPMDSSFGARSIGGVTRWVPSGSRTTACTAWQSLAFEYPHRLRQTTVSVVDAATCAKDYKGTRAVTKRMICAANPGKDSCTGDSGGPLLSVQRGRADVQYGIVSWGDVCAEAKHPGVYTNLADADIRAYIAATVKRK</sequence>
<evidence type="ECO:0000256" key="6">
    <source>
        <dbReference type="RuleBase" id="RU363034"/>
    </source>
</evidence>
<dbReference type="PANTHER" id="PTHR24276">
    <property type="entry name" value="POLYSERASE-RELATED"/>
    <property type="match status" value="1"/>
</dbReference>
<accession>A0A6P8Z150</accession>
<dbReference type="KEGG" id="tpal:117644787"/>
<dbReference type="Pfam" id="PF00089">
    <property type="entry name" value="Trypsin"/>
    <property type="match status" value="2"/>
</dbReference>
<dbReference type="InterPro" id="IPR009003">
    <property type="entry name" value="Peptidase_S1_PA"/>
</dbReference>
<dbReference type="InterPro" id="IPR001254">
    <property type="entry name" value="Trypsin_dom"/>
</dbReference>
<feature type="chain" id="PRO_5027997117" evidence="7">
    <location>
        <begin position="22"/>
        <end position="239"/>
    </location>
</feature>
<dbReference type="InterPro" id="IPR050430">
    <property type="entry name" value="Peptidase_S1"/>
</dbReference>
<protein>
    <submittedName>
        <fullName evidence="10">Trypsin delta-like</fullName>
    </submittedName>
</protein>
<comment type="similarity">
    <text evidence="5">Belongs to the peptidase S1 family. CLIP subfamily.</text>
</comment>
<dbReference type="InterPro" id="IPR033116">
    <property type="entry name" value="TRYPSIN_SER"/>
</dbReference>
<organism evidence="10">
    <name type="scientific">Thrips palmi</name>
    <name type="common">Melon thrips</name>
    <dbReference type="NCBI Taxonomy" id="161013"/>
    <lineage>
        <taxon>Eukaryota</taxon>
        <taxon>Metazoa</taxon>
        <taxon>Ecdysozoa</taxon>
        <taxon>Arthropoda</taxon>
        <taxon>Hexapoda</taxon>
        <taxon>Insecta</taxon>
        <taxon>Pterygota</taxon>
        <taxon>Neoptera</taxon>
        <taxon>Paraneoptera</taxon>
        <taxon>Thysanoptera</taxon>
        <taxon>Terebrantia</taxon>
        <taxon>Thripoidea</taxon>
        <taxon>Thripidae</taxon>
        <taxon>Thrips</taxon>
    </lineage>
</organism>
<dbReference type="InterPro" id="IPR043504">
    <property type="entry name" value="Peptidase_S1_PA_chymotrypsin"/>
</dbReference>
<evidence type="ECO:0000256" key="7">
    <source>
        <dbReference type="SAM" id="SignalP"/>
    </source>
</evidence>
<reference evidence="10" key="1">
    <citation type="submission" date="2025-08" db="UniProtKB">
        <authorList>
            <consortium name="RefSeq"/>
        </authorList>
    </citation>
    <scope>IDENTIFICATION</scope>
    <source>
        <tissue evidence="10">Total insect</tissue>
    </source>
</reference>
<proteinExistence type="inferred from homology"/>